<evidence type="ECO:0000256" key="2">
    <source>
        <dbReference type="ARBA" id="ARBA00022723"/>
    </source>
</evidence>
<evidence type="ECO:0000256" key="3">
    <source>
        <dbReference type="ARBA" id="ARBA00022842"/>
    </source>
</evidence>
<dbReference type="InterPro" id="IPR013342">
    <property type="entry name" value="Mandelate_racemase_C"/>
</dbReference>
<dbReference type="Proteomes" id="UP000031521">
    <property type="component" value="Chromosome"/>
</dbReference>
<feature type="active site" description="Proton acceptor; specific for (S)-substrate epimerization" evidence="5">
    <location>
        <position position="240"/>
    </location>
</feature>
<keyword evidence="4 7" id="KW-0413">Isomerase</keyword>
<dbReference type="EC" id="5.1.1.-" evidence="7"/>
<dbReference type="GO" id="GO:0006518">
    <property type="term" value="P:peptide metabolic process"/>
    <property type="evidence" value="ECO:0007669"/>
    <property type="project" value="UniProtKB-ARBA"/>
</dbReference>
<dbReference type="PANTHER" id="PTHR48073">
    <property type="entry name" value="O-SUCCINYLBENZOATE SYNTHASE-RELATED"/>
    <property type="match status" value="1"/>
</dbReference>
<feature type="binding site" evidence="6">
    <location>
        <position position="218"/>
    </location>
    <ligand>
        <name>Mg(2+)</name>
        <dbReference type="ChEBI" id="CHEBI:18420"/>
    </ligand>
</feature>
<proteinExistence type="inferred from homology"/>
<dbReference type="InterPro" id="IPR013341">
    <property type="entry name" value="Mandelate_racemase_N_dom"/>
</dbReference>
<dbReference type="InterPro" id="IPR029065">
    <property type="entry name" value="Enolase_C-like"/>
</dbReference>
<evidence type="ECO:0000256" key="6">
    <source>
        <dbReference type="PIRSR" id="PIRSR634603-3"/>
    </source>
</evidence>
<organism evidence="9 10">
    <name type="scientific">Celeribacter indicus</name>
    <dbReference type="NCBI Taxonomy" id="1208324"/>
    <lineage>
        <taxon>Bacteria</taxon>
        <taxon>Pseudomonadati</taxon>
        <taxon>Pseudomonadota</taxon>
        <taxon>Alphaproteobacteria</taxon>
        <taxon>Rhodobacterales</taxon>
        <taxon>Roseobacteraceae</taxon>
        <taxon>Celeribacter</taxon>
    </lineage>
</organism>
<dbReference type="InterPro" id="IPR034603">
    <property type="entry name" value="Dipeptide_epimerase"/>
</dbReference>
<evidence type="ECO:0000256" key="7">
    <source>
        <dbReference type="RuleBase" id="RU366006"/>
    </source>
</evidence>
<protein>
    <recommendedName>
        <fullName evidence="7">Dipeptide epimerase</fullName>
        <ecNumber evidence="7">5.1.1.-</ecNumber>
    </recommendedName>
</protein>
<dbReference type="GO" id="GO:0046872">
    <property type="term" value="F:metal ion binding"/>
    <property type="evidence" value="ECO:0007669"/>
    <property type="project" value="UniProtKB-KW"/>
</dbReference>
<dbReference type="PANTHER" id="PTHR48073:SF2">
    <property type="entry name" value="O-SUCCINYLBENZOATE SYNTHASE"/>
    <property type="match status" value="1"/>
</dbReference>
<dbReference type="SMART" id="SM00922">
    <property type="entry name" value="MR_MLE"/>
    <property type="match status" value="1"/>
</dbReference>
<dbReference type="Pfam" id="PF02746">
    <property type="entry name" value="MR_MLE_N"/>
    <property type="match status" value="1"/>
</dbReference>
<evidence type="ECO:0000256" key="1">
    <source>
        <dbReference type="ARBA" id="ARBA00008031"/>
    </source>
</evidence>
<dbReference type="AlphaFoldDB" id="A0A0B5E7B8"/>
<dbReference type="CDD" id="cd03319">
    <property type="entry name" value="L-Ala-DL-Glu_epimerase"/>
    <property type="match status" value="1"/>
</dbReference>
<dbReference type="InterPro" id="IPR036849">
    <property type="entry name" value="Enolase-like_C_sf"/>
</dbReference>
<feature type="domain" description="Mandelate racemase/muconate lactonizing enzyme C-terminal" evidence="8">
    <location>
        <begin position="125"/>
        <end position="216"/>
    </location>
</feature>
<dbReference type="Gene3D" id="3.30.390.10">
    <property type="entry name" value="Enolase-like, N-terminal domain"/>
    <property type="match status" value="1"/>
</dbReference>
<dbReference type="SFLD" id="SFLDS00001">
    <property type="entry name" value="Enolase"/>
    <property type="match status" value="1"/>
</dbReference>
<dbReference type="SFLD" id="SFLDG00180">
    <property type="entry name" value="muconate_cycloisomerase"/>
    <property type="match status" value="1"/>
</dbReference>
<dbReference type="GO" id="GO:0016855">
    <property type="term" value="F:racemase and epimerase activity, acting on amino acids and derivatives"/>
    <property type="evidence" value="ECO:0007669"/>
    <property type="project" value="UniProtKB-UniRule"/>
</dbReference>
<dbReference type="SUPFAM" id="SSF54826">
    <property type="entry name" value="Enolase N-terminal domain-like"/>
    <property type="match status" value="1"/>
</dbReference>
<feature type="binding site" evidence="6">
    <location>
        <position position="169"/>
    </location>
    <ligand>
        <name>Mg(2+)</name>
        <dbReference type="ChEBI" id="CHEBI:18420"/>
    </ligand>
</feature>
<dbReference type="RefSeq" id="WP_043871140.1">
    <property type="nucleotide sequence ID" value="NZ_CP004393.1"/>
</dbReference>
<dbReference type="KEGG" id="cid:P73_4241"/>
<accession>A0A0B5E7B8</accession>
<feature type="binding site" evidence="6">
    <location>
        <position position="195"/>
    </location>
    <ligand>
        <name>Mg(2+)</name>
        <dbReference type="ChEBI" id="CHEBI:18420"/>
    </ligand>
</feature>
<dbReference type="NCBIfam" id="NF042940">
    <property type="entry name" value="racemase_DgcA"/>
    <property type="match status" value="1"/>
</dbReference>
<keyword evidence="10" id="KW-1185">Reference proteome</keyword>
<dbReference type="OrthoDB" id="9782675at2"/>
<dbReference type="SUPFAM" id="SSF51604">
    <property type="entry name" value="Enolase C-terminal domain-like"/>
    <property type="match status" value="1"/>
</dbReference>
<keyword evidence="3 6" id="KW-0460">Magnesium</keyword>
<comment type="similarity">
    <text evidence="1 7">Belongs to the mandelate racemase/muconate lactonizing enzyme family.</text>
</comment>
<dbReference type="SFLD" id="SFLDF00010">
    <property type="entry name" value="dipeptide_epimerase"/>
    <property type="match status" value="1"/>
</dbReference>
<dbReference type="HOGENOM" id="CLU_030273_4_3_5"/>
<evidence type="ECO:0000313" key="10">
    <source>
        <dbReference type="Proteomes" id="UP000031521"/>
    </source>
</evidence>
<dbReference type="InterPro" id="IPR029017">
    <property type="entry name" value="Enolase-like_N"/>
</dbReference>
<comment type="cofactor">
    <cofactor evidence="6 7">
        <name>Mg(2+)</name>
        <dbReference type="ChEBI" id="CHEBI:18420"/>
    </cofactor>
    <text evidence="6 7">Binds 1 Mg(2+) ion per subunit.</text>
</comment>
<evidence type="ECO:0000256" key="4">
    <source>
        <dbReference type="ARBA" id="ARBA00023235"/>
    </source>
</evidence>
<reference evidence="9 10" key="1">
    <citation type="journal article" date="2014" name="Int. J. Syst. Evol. Microbiol.">
        <title>Celeribacter indicus sp. nov., a polycyclic aromatic hydrocarbon-degrading bacterium from deep-sea sediment and reclassification of Huaishuia halophila as Celeribacter halophilus comb. nov.</title>
        <authorList>
            <person name="Lai Q."/>
            <person name="Cao J."/>
            <person name="Yuan J."/>
            <person name="Li F."/>
            <person name="Shao Z."/>
        </authorList>
    </citation>
    <scope>NUCLEOTIDE SEQUENCE [LARGE SCALE GENOMIC DNA]</scope>
    <source>
        <strain evidence="9">P73</strain>
    </source>
</reference>
<dbReference type="STRING" id="1208324.P73_4241"/>
<dbReference type="Pfam" id="PF13378">
    <property type="entry name" value="MR_MLE_C"/>
    <property type="match status" value="1"/>
</dbReference>
<name>A0A0B5E7B8_9RHOB</name>
<evidence type="ECO:0000259" key="8">
    <source>
        <dbReference type="SMART" id="SM00922"/>
    </source>
</evidence>
<gene>
    <name evidence="9" type="ORF">P73_4241</name>
</gene>
<sequence length="321" mass="34378">MKLDVTAEAFRLAEVFTISRGSRTEARVLTVRATQGEAAGWGECVPYARYGESLEGVAAEIGDLPEGITRASLQEVLGPGAARNAVDCALWDLEAKRSGKRVWDLLDLPAPIPMITAYTLSLAAPEEMERAAAKHAHRPLLKIKLGTPDDMARLEAVRRGAPKPEIIVDANEGWTAEVYADLAPHLVRLGVTLVEQPLPAGQDDMLAEIARPLPVCADESCHDRASLPDLKGKYDVINIKLDKTGGLTEALALRRAARAEGYGIMVGCMVGTSLAMAPATIIAQGARVVDLDGPLLLAEDRSEPLQYDAQGVHPPSRALWG</sequence>
<evidence type="ECO:0000313" key="9">
    <source>
        <dbReference type="EMBL" id="AJE48956.1"/>
    </source>
</evidence>
<feature type="active site" description="Proton acceptor; specific for (R)-substrate epimerization" evidence="5">
    <location>
        <position position="144"/>
    </location>
</feature>
<dbReference type="EMBL" id="CP004393">
    <property type="protein sequence ID" value="AJE48956.1"/>
    <property type="molecule type" value="Genomic_DNA"/>
</dbReference>
<evidence type="ECO:0000256" key="5">
    <source>
        <dbReference type="PIRSR" id="PIRSR634603-1"/>
    </source>
</evidence>
<keyword evidence="2 6" id="KW-0479">Metal-binding</keyword>
<dbReference type="Gene3D" id="3.20.20.120">
    <property type="entry name" value="Enolase-like C-terminal domain"/>
    <property type="match status" value="1"/>
</dbReference>